<feature type="domain" description="NADPH-dependent FMN reductase-like" evidence="1">
    <location>
        <begin position="3"/>
        <end position="146"/>
    </location>
</feature>
<organism evidence="2 3">
    <name type="scientific">Lactiplantibacillus plajomi</name>
    <dbReference type="NCBI Taxonomy" id="1457217"/>
    <lineage>
        <taxon>Bacteria</taxon>
        <taxon>Bacillati</taxon>
        <taxon>Bacillota</taxon>
        <taxon>Bacilli</taxon>
        <taxon>Lactobacillales</taxon>
        <taxon>Lactobacillaceae</taxon>
        <taxon>Lactiplantibacillus</taxon>
    </lineage>
</organism>
<dbReference type="EMBL" id="JBHLUK010000067">
    <property type="protein sequence ID" value="MFC0424162.1"/>
    <property type="molecule type" value="Genomic_DNA"/>
</dbReference>
<reference evidence="2 3" key="1">
    <citation type="submission" date="2024-09" db="EMBL/GenBank/DDBJ databases">
        <authorList>
            <person name="Sun Q."/>
            <person name="Mori K."/>
        </authorList>
    </citation>
    <scope>NUCLEOTIDE SEQUENCE [LARGE SCALE GENOMIC DNA]</scope>
    <source>
        <strain evidence="2 3">TBRC 4575</strain>
    </source>
</reference>
<dbReference type="PANTHER" id="PTHR30543:SF21">
    <property type="entry name" value="NAD(P)H-DEPENDENT FMN REDUCTASE LOT6"/>
    <property type="match status" value="1"/>
</dbReference>
<dbReference type="Pfam" id="PF03358">
    <property type="entry name" value="FMN_red"/>
    <property type="match status" value="1"/>
</dbReference>
<comment type="caution">
    <text evidence="2">The sequence shown here is derived from an EMBL/GenBank/DDBJ whole genome shotgun (WGS) entry which is preliminary data.</text>
</comment>
<dbReference type="Gene3D" id="3.40.50.360">
    <property type="match status" value="1"/>
</dbReference>
<evidence type="ECO:0000313" key="2">
    <source>
        <dbReference type="EMBL" id="MFC0424162.1"/>
    </source>
</evidence>
<keyword evidence="2" id="KW-0560">Oxidoreductase</keyword>
<dbReference type="EC" id="1.-.-.-" evidence="2"/>
<dbReference type="InterPro" id="IPR050712">
    <property type="entry name" value="NAD(P)H-dep_reductase"/>
</dbReference>
<accession>A0ABV6K4P9</accession>
<evidence type="ECO:0000313" key="3">
    <source>
        <dbReference type="Proteomes" id="UP001589855"/>
    </source>
</evidence>
<dbReference type="Proteomes" id="UP001589855">
    <property type="component" value="Unassembled WGS sequence"/>
</dbReference>
<dbReference type="RefSeq" id="WP_137645270.1">
    <property type="nucleotide sequence ID" value="NZ_BAABRM010000016.1"/>
</dbReference>
<dbReference type="SUPFAM" id="SSF52218">
    <property type="entry name" value="Flavoproteins"/>
    <property type="match status" value="1"/>
</dbReference>
<evidence type="ECO:0000259" key="1">
    <source>
        <dbReference type="Pfam" id="PF03358"/>
    </source>
</evidence>
<dbReference type="InterPro" id="IPR029039">
    <property type="entry name" value="Flavoprotein-like_sf"/>
</dbReference>
<dbReference type="GO" id="GO:0016491">
    <property type="term" value="F:oxidoreductase activity"/>
    <property type="evidence" value="ECO:0007669"/>
    <property type="project" value="UniProtKB-KW"/>
</dbReference>
<gene>
    <name evidence="2" type="ORF">ACFFGS_08535</name>
</gene>
<dbReference type="InterPro" id="IPR005025">
    <property type="entry name" value="FMN_Rdtase-like_dom"/>
</dbReference>
<dbReference type="PANTHER" id="PTHR30543">
    <property type="entry name" value="CHROMATE REDUCTASE"/>
    <property type="match status" value="1"/>
</dbReference>
<protein>
    <submittedName>
        <fullName evidence="2">NADPH-dependent FMN reductase</fullName>
        <ecNumber evidence="2">1.-.-.-</ecNumber>
    </submittedName>
</protein>
<keyword evidence="3" id="KW-1185">Reference proteome</keyword>
<name>A0ABV6K4P9_9LACO</name>
<proteinExistence type="predicted"/>
<sequence length="201" mass="22678">MQKFIAMVGTNSTNSTNRKLLTYIQRHFADKAEIELMEIKDLPLFNKPEDRKVPAVVTEMANKIDAADGVIISTPEYDHSAPAALMNALEWLSFHITPFIDKPVMIVGASYGALGTSRAQEHLRQILDAPELRARIMPSSEYFLAHSLQAFDDDGNLVDEQNIKKLDGLFADFQIFVKISDQLKNAHGANYEEVRNLDWNK</sequence>